<keyword evidence="2" id="KW-0808">Transferase</keyword>
<feature type="region of interest" description="Disordered" evidence="1">
    <location>
        <begin position="317"/>
        <end position="388"/>
    </location>
</feature>
<evidence type="ECO:0000313" key="2">
    <source>
        <dbReference type="EMBL" id="MBD8043848.1"/>
    </source>
</evidence>
<feature type="region of interest" description="Disordered" evidence="1">
    <location>
        <begin position="457"/>
        <end position="478"/>
    </location>
</feature>
<feature type="compositionally biased region" description="Gly residues" evidence="1">
    <location>
        <begin position="317"/>
        <end position="328"/>
    </location>
</feature>
<dbReference type="InterPro" id="IPR014867">
    <property type="entry name" value="Spore_coat_CotH_CotH2/3/7"/>
</dbReference>
<dbReference type="Pfam" id="PF08757">
    <property type="entry name" value="CotH"/>
    <property type="match status" value="1"/>
</dbReference>
<dbReference type="PANTHER" id="PTHR40050:SF1">
    <property type="entry name" value="INNER SPORE COAT PROTEIN H"/>
    <property type="match status" value="1"/>
</dbReference>
<protein>
    <submittedName>
        <fullName evidence="2">CotH kinase family protein</fullName>
    </submittedName>
</protein>
<comment type="caution">
    <text evidence="2">The sequence shown here is derived from an EMBL/GenBank/DDBJ whole genome shotgun (WGS) entry which is preliminary data.</text>
</comment>
<dbReference type="PANTHER" id="PTHR40050">
    <property type="entry name" value="INNER SPORE COAT PROTEIN H"/>
    <property type="match status" value="1"/>
</dbReference>
<evidence type="ECO:0000256" key="1">
    <source>
        <dbReference type="SAM" id="MobiDB-lite"/>
    </source>
</evidence>
<accession>A0ABR8YI00</accession>
<reference evidence="2 3" key="1">
    <citation type="submission" date="2020-08" db="EMBL/GenBank/DDBJ databases">
        <title>A Genomic Blueprint of the Chicken Gut Microbiome.</title>
        <authorList>
            <person name="Gilroy R."/>
            <person name="Ravi A."/>
            <person name="Getino M."/>
            <person name="Pursley I."/>
            <person name="Horton D.L."/>
            <person name="Alikhan N.-F."/>
            <person name="Baker D."/>
            <person name="Gharbi K."/>
            <person name="Hall N."/>
            <person name="Watson M."/>
            <person name="Adriaenssens E.M."/>
            <person name="Foster-Nyarko E."/>
            <person name="Jarju S."/>
            <person name="Secka A."/>
            <person name="Antonio M."/>
            <person name="Oren A."/>
            <person name="Chaudhuri R."/>
            <person name="La Ragione R.M."/>
            <person name="Hildebrand F."/>
            <person name="Pallen M.J."/>
        </authorList>
    </citation>
    <scope>NUCLEOTIDE SEQUENCE [LARGE SCALE GENOMIC DNA]</scope>
    <source>
        <strain evidence="2 3">Sa2BUA2</strain>
    </source>
</reference>
<keyword evidence="2" id="KW-0418">Kinase</keyword>
<proteinExistence type="predicted"/>
<dbReference type="Proteomes" id="UP000652763">
    <property type="component" value="Unassembled WGS sequence"/>
</dbReference>
<gene>
    <name evidence="2" type="ORF">H9638_08470</name>
</gene>
<keyword evidence="3" id="KW-1185">Reference proteome</keyword>
<dbReference type="GO" id="GO:0016301">
    <property type="term" value="F:kinase activity"/>
    <property type="evidence" value="ECO:0007669"/>
    <property type="project" value="UniProtKB-KW"/>
</dbReference>
<name>A0ABR8YI00_9MICC</name>
<organism evidence="2 3">
    <name type="scientific">Arthrobacter pullicola</name>
    <dbReference type="NCBI Taxonomy" id="2762224"/>
    <lineage>
        <taxon>Bacteria</taxon>
        <taxon>Bacillati</taxon>
        <taxon>Actinomycetota</taxon>
        <taxon>Actinomycetes</taxon>
        <taxon>Micrococcales</taxon>
        <taxon>Micrococcaceae</taxon>
        <taxon>Arthrobacter</taxon>
    </lineage>
</organism>
<evidence type="ECO:0000313" key="3">
    <source>
        <dbReference type="Proteomes" id="UP000652763"/>
    </source>
</evidence>
<feature type="compositionally biased region" description="Low complexity" evidence="1">
    <location>
        <begin position="329"/>
        <end position="371"/>
    </location>
</feature>
<sequence>MTAAALSIALGLGGCGAVTSEGSTAENAIAFFDDSVVHEISVEFSDADYQAMLAAYSDSGDKDWISASVTIDGTRLENVGLRLKGNSSLNGLSGHGTGGDGNGTSESPETLPWLIRTDKFVDGQEYQGRTDLVVRGNNTESSLNEALALEVVGAADLATLEAAATRFSVNGSAQQLRLVIESPDDDQWNEDTFGDDGSIYKAESTGEYTYRGEDPESYTDVFEQKAGETEDLQPVIEFLDFINNSSDEEFSAHLADHLDVDAFARYLAVQELMGNMDDIDGPGNNSYLRYDSETGRMTVVTWDLNLAFGGMGGMRGTGGMPDGAGNAGGPAMPEGTEPPEGFPESLPEGMEPPEGLPEGMERPAGAPLPEGGEPGNGAGMPGSTENPLTTRFHADAEFEAKYEQALKDLRTELYESGLAQEILESWTDLLTEQAADLVSPETVLEESAGIAEYFTAGGTATSAGPAPAADADAGAEAP</sequence>
<dbReference type="EMBL" id="JACSQC010000003">
    <property type="protein sequence ID" value="MBD8043848.1"/>
    <property type="molecule type" value="Genomic_DNA"/>
</dbReference>